<comment type="caution">
    <text evidence="1">The sequence shown here is derived from an EMBL/GenBank/DDBJ whole genome shotgun (WGS) entry which is preliminary data.</text>
</comment>
<dbReference type="AlphaFoldDB" id="A0A8H7F9W3"/>
<evidence type="ECO:0000313" key="2">
    <source>
        <dbReference type="Proteomes" id="UP000629468"/>
    </source>
</evidence>
<protein>
    <recommendedName>
        <fullName evidence="3">F-box domain-containing protein</fullName>
    </recommendedName>
</protein>
<dbReference type="EMBL" id="JABXXO010000001">
    <property type="protein sequence ID" value="KAF7783872.1"/>
    <property type="molecule type" value="Genomic_DNA"/>
</dbReference>
<accession>A0A8H7F9W3</accession>
<dbReference type="Proteomes" id="UP000629468">
    <property type="component" value="Unassembled WGS sequence"/>
</dbReference>
<evidence type="ECO:0008006" key="3">
    <source>
        <dbReference type="Google" id="ProtNLM"/>
    </source>
</evidence>
<name>A0A8H7F9W3_AGABI</name>
<gene>
    <name evidence="1" type="ORF">Agabi119p4_37</name>
</gene>
<evidence type="ECO:0000313" key="1">
    <source>
        <dbReference type="EMBL" id="KAF7783872.1"/>
    </source>
</evidence>
<organism evidence="1 2">
    <name type="scientific">Agaricus bisporus var. burnettii</name>
    <dbReference type="NCBI Taxonomy" id="192524"/>
    <lineage>
        <taxon>Eukaryota</taxon>
        <taxon>Fungi</taxon>
        <taxon>Dikarya</taxon>
        <taxon>Basidiomycota</taxon>
        <taxon>Agaricomycotina</taxon>
        <taxon>Agaricomycetes</taxon>
        <taxon>Agaricomycetidae</taxon>
        <taxon>Agaricales</taxon>
        <taxon>Agaricineae</taxon>
        <taxon>Agaricaceae</taxon>
        <taxon>Agaricus</taxon>
    </lineage>
</organism>
<reference evidence="1 2" key="1">
    <citation type="journal article" name="Sci. Rep.">
        <title>Telomere-to-telomere assembled and centromere annotated genomes of the two main subspecies of the button mushroom Agaricus bisporus reveal especially polymorphic chromosome ends.</title>
        <authorList>
            <person name="Sonnenberg A.S.M."/>
            <person name="Sedaghat-Telgerd N."/>
            <person name="Lavrijssen B."/>
            <person name="Ohm R.A."/>
            <person name="Hendrickx P.M."/>
            <person name="Scholtmeijer K."/>
            <person name="Baars J.J.P."/>
            <person name="van Peer A."/>
        </authorList>
    </citation>
    <scope>NUCLEOTIDE SEQUENCE [LARGE SCALE GENOMIC DNA]</scope>
    <source>
        <strain evidence="1 2">H119_p4</strain>
    </source>
</reference>
<proteinExistence type="predicted"/>
<sequence length="493" mass="56438">MSGFSAPATDTAQRDEFETLPAQTSSDEPSAISTFPCDVLSLIFRYTYDPIPPFDGRYRSPDSTTISLVQALGLVSKHWYRALMETSEFWTNINMSMEGTDTSKYATGLVSFFEKTRCRSLSLSLDFSGLDVDVDVDDNILLHPSADAIISKNLERIENLQLVKPPFAWFYHLHHLNRIDHLSLYQLRADPIHISFDRIPSLSKFTLVNGNIRFMNSCLITSLTLIGVPLDTCFNLVVNCPKLTRLHLEDYITSGQYMLGDNAPVSETFVGPQQPLEVINWKIFSTQHYVASWQTALLNHFNVNSLQTLTWHQPPNWTLDSPSGQQLRIAIHTFFARLSQRLTCIEFIENYDSTWRTEARFIEHMRNDQGVHSLKFSECNTGFIMSIFEKLTDSPNRFPQLDTITIGKIVWSNPRNVNVDMGFEKMISERFLEMVKSRLKPMDGRLALCMEDDSLYRDEDGSNSAWLDHIKQDVMELTSCGYQIDIFIASKLE</sequence>